<protein>
    <recommendedName>
        <fullName evidence="5">Tetratricopeptide repeat protein</fullName>
    </recommendedName>
</protein>
<keyword evidence="1" id="KW-0175">Coiled coil</keyword>
<dbReference type="Proteomes" id="UP001299220">
    <property type="component" value="Unassembled WGS sequence"/>
</dbReference>
<dbReference type="Gene3D" id="1.25.40.10">
    <property type="entry name" value="Tetratricopeptide repeat domain"/>
    <property type="match status" value="2"/>
</dbReference>
<evidence type="ECO:0008006" key="5">
    <source>
        <dbReference type="Google" id="ProtNLM"/>
    </source>
</evidence>
<feature type="transmembrane region" description="Helical" evidence="2">
    <location>
        <begin position="281"/>
        <end position="305"/>
    </location>
</feature>
<evidence type="ECO:0000256" key="2">
    <source>
        <dbReference type="SAM" id="Phobius"/>
    </source>
</evidence>
<dbReference type="SUPFAM" id="SSF48452">
    <property type="entry name" value="TPR-like"/>
    <property type="match status" value="2"/>
</dbReference>
<reference evidence="3 4" key="1">
    <citation type="submission" date="2020-12" db="EMBL/GenBank/DDBJ databases">
        <title>Whole genome sequences of gut porcine anaerobes.</title>
        <authorList>
            <person name="Kubasova T."/>
            <person name="Jahodarova E."/>
            <person name="Rychlik I."/>
        </authorList>
    </citation>
    <scope>NUCLEOTIDE SEQUENCE [LARGE SCALE GENOMIC DNA]</scope>
    <source>
        <strain evidence="3 4">An867</strain>
    </source>
</reference>
<keyword evidence="2" id="KW-1133">Transmembrane helix</keyword>
<dbReference type="EMBL" id="JAFBIT010000002">
    <property type="protein sequence ID" value="MCF2652490.1"/>
    <property type="molecule type" value="Genomic_DNA"/>
</dbReference>
<comment type="caution">
    <text evidence="3">The sequence shown here is derived from an EMBL/GenBank/DDBJ whole genome shotgun (WGS) entry which is preliminary data.</text>
</comment>
<dbReference type="InterPro" id="IPR011990">
    <property type="entry name" value="TPR-like_helical_dom_sf"/>
</dbReference>
<dbReference type="RefSeq" id="WP_235323541.1">
    <property type="nucleotide sequence ID" value="NZ_JAFBIT010000002.1"/>
</dbReference>
<proteinExistence type="predicted"/>
<sequence>MPDFEPLFELKDNLYKETCPILLQSGALVQETVEVEASDEAQSAEQTTRTYVRLTFRNLDTRAVTAVFIDLHVFDKANHETEVVRDRRYLVPVVGRDEIFGEEEEIPVGNTAHSFSVAIKKVEFEGEDVWTGSASLLFEYIPARQPLSGAIEDEKLLAQYGRDFREMAENDRGEAQFVPEEYKDLWLCACGEVNRADEEKCFVCGAAYAPQRELFDDSEKLAENLEAYEKAEAEKAEQARLAAERKAAEEKAAAEEAARKAAEEKAAAEERARKKRLHRRIFLSISIPLLVLIAIFVVVLITYIIPQRKYDAAAALLEAGQYDEAVAAFAELEDYSDSADRIPEAKYRKAADLLEDGKYDEAIAAFEEVLDYGDSPDQITEAQYRKAVKVFDSGAYEDALGQLEKLADYKEAAEKIELCYFNLGMKAIEADNLKKATADYQHVSGELAAQMQEAFCDKGIAFYTEGDEAHALEYFELVTEKSLLPKIDAAYYEQGLKLVEEKAYDEAMEIFTKLGEYEDCAVQIQKIHYLKAQAFYKDAKYEQAIEEYKAAGDYENASKKITETTYRLGVQQLNNGEVVKAYETLYPIRSYNDAYMLLVTNSKFYIYVYDVGVGPNPLDED</sequence>
<dbReference type="Pfam" id="PF13432">
    <property type="entry name" value="TPR_16"/>
    <property type="match status" value="1"/>
</dbReference>
<feature type="coiled-coil region" evidence="1">
    <location>
        <begin position="211"/>
        <end position="280"/>
    </location>
</feature>
<gene>
    <name evidence="3" type="ORF">JQM67_07740</name>
</gene>
<name>A0ABS9CMX6_9FIRM</name>
<evidence type="ECO:0000313" key="4">
    <source>
        <dbReference type="Proteomes" id="UP001299220"/>
    </source>
</evidence>
<evidence type="ECO:0000313" key="3">
    <source>
        <dbReference type="EMBL" id="MCF2652490.1"/>
    </source>
</evidence>
<evidence type="ECO:0000256" key="1">
    <source>
        <dbReference type="SAM" id="Coils"/>
    </source>
</evidence>
<accession>A0ABS9CMX6</accession>
<organism evidence="3 4">
    <name type="scientific">Anaeromassilibacillus senegalensis</name>
    <dbReference type="NCBI Taxonomy" id="1673717"/>
    <lineage>
        <taxon>Bacteria</taxon>
        <taxon>Bacillati</taxon>
        <taxon>Bacillota</taxon>
        <taxon>Clostridia</taxon>
        <taxon>Eubacteriales</taxon>
        <taxon>Acutalibacteraceae</taxon>
        <taxon>Anaeromassilibacillus</taxon>
    </lineage>
</organism>
<keyword evidence="4" id="KW-1185">Reference proteome</keyword>
<keyword evidence="2" id="KW-0812">Transmembrane</keyword>
<keyword evidence="2" id="KW-0472">Membrane</keyword>